<gene>
    <name evidence="1" type="ORF">CSOJ01_05672</name>
</gene>
<dbReference type="Proteomes" id="UP000652219">
    <property type="component" value="Unassembled WGS sequence"/>
</dbReference>
<accession>A0A8H6JEA1</accession>
<evidence type="ECO:0000313" key="2">
    <source>
        <dbReference type="Proteomes" id="UP000652219"/>
    </source>
</evidence>
<organism evidence="1 2">
    <name type="scientific">Colletotrichum sojae</name>
    <dbReference type="NCBI Taxonomy" id="2175907"/>
    <lineage>
        <taxon>Eukaryota</taxon>
        <taxon>Fungi</taxon>
        <taxon>Dikarya</taxon>
        <taxon>Ascomycota</taxon>
        <taxon>Pezizomycotina</taxon>
        <taxon>Sordariomycetes</taxon>
        <taxon>Hypocreomycetidae</taxon>
        <taxon>Glomerellales</taxon>
        <taxon>Glomerellaceae</taxon>
        <taxon>Colletotrichum</taxon>
        <taxon>Colletotrichum orchidearum species complex</taxon>
    </lineage>
</organism>
<name>A0A8H6JEA1_9PEZI</name>
<reference evidence="1 2" key="1">
    <citation type="journal article" date="2020" name="Phytopathology">
        <title>Genome Sequence Resources of Colletotrichum truncatum, C. plurivorum, C. musicola, and C. sojae: Four Species Pathogenic to Soybean (Glycine max).</title>
        <authorList>
            <person name="Rogerio F."/>
            <person name="Boufleur T.R."/>
            <person name="Ciampi-Guillardi M."/>
            <person name="Sukno S.A."/>
            <person name="Thon M.R."/>
            <person name="Massola Junior N.S."/>
            <person name="Baroncelli R."/>
        </authorList>
    </citation>
    <scope>NUCLEOTIDE SEQUENCE [LARGE SCALE GENOMIC DNA]</scope>
    <source>
        <strain evidence="1 2">LFN0009</strain>
    </source>
</reference>
<dbReference type="PANTHER" id="PTHR36681">
    <property type="entry name" value="NUCLEAR GTPASE, GERMINAL CENTER-ASSOCIATED, TANDEM DUPLICATE 3"/>
    <property type="match status" value="1"/>
</dbReference>
<keyword evidence="2" id="KW-1185">Reference proteome</keyword>
<proteinExistence type="predicted"/>
<comment type="caution">
    <text evidence="1">The sequence shown here is derived from an EMBL/GenBank/DDBJ whole genome shotgun (WGS) entry which is preliminary data.</text>
</comment>
<dbReference type="AlphaFoldDB" id="A0A8H6JEA1"/>
<dbReference type="PANTHER" id="PTHR36681:SF3">
    <property type="entry name" value="NUCLEAR GTPASE, GERMINAL CENTER-ASSOCIATED, TANDEM DUPLICATE 3"/>
    <property type="match status" value="1"/>
</dbReference>
<evidence type="ECO:0000313" key="1">
    <source>
        <dbReference type="EMBL" id="KAF6811539.1"/>
    </source>
</evidence>
<protein>
    <submittedName>
        <fullName evidence="1">Uncharacterized protein</fullName>
    </submittedName>
</protein>
<sequence>MRACTACAIELSFNHEMDEENPYRAEVEFISRQAWLGEVKLALDHLTAEDDSDPSDTTLSPTDVAKFLAKVNAVYPEFDDEDLAMWKPVQLVKLPSVASVLGVTKILRASLGEDLRDMIAPYVDSNDKADEDDDVLAPGQDPVRNFKTKLDPETKEAWVEAKALGQQIIAIEKEIRASRAKRSGTQEAGQMFGAGRPFKRARTMPASDVGFINVSHGGTGWEATAVQSNVQTGKEKHLEDLKKEKDLLLDGVRSVCIQHRNDISRDAIRQYFATILREADQQRMAGLSAVVGQGNSPVPDYAALSRQFPIFCTSSHVFQGLEGLLEVDSASLSGFNAAEDTEIPQLREHAQELTEVLRVAKHKEVLGSICRLLNSLSIWTENESSQYMALDGVTLGMMLMRFEESLLSGVSACSATLHDTAHDNLYLKMDRLRGVALSHAVTTARTWAAPALAGGLPYGTLRATFRRNGVWGKRDFNEEISDAFKMGISGPWESFFRDQVPKIVDKFGLKTAFKLTSFHDSIVCKLGLVDLEEIPAFKKLKDQLDLYRDELVRLAVASRGEIDAAKKSANRALTPVVVKHMTGVYAACLQIKGPGAVGRMQLALENHVRGKKQVMFPEVIVDIKTFLDDAIRRVHLMQVDKIKKNSASMKSDYTLALAAREESARRAEAGFKEVMKMILQEVEELLE</sequence>
<dbReference type="EMBL" id="WIGN01000073">
    <property type="protein sequence ID" value="KAF6811539.1"/>
    <property type="molecule type" value="Genomic_DNA"/>
</dbReference>